<evidence type="ECO:0000256" key="1">
    <source>
        <dbReference type="ARBA" id="ARBA00007401"/>
    </source>
</evidence>
<dbReference type="InterPro" id="IPR023232">
    <property type="entry name" value="Glyco_hydro_2_AS"/>
</dbReference>
<dbReference type="PROSITE" id="PS00608">
    <property type="entry name" value="GLYCOSYL_HYDROL_F2_2"/>
    <property type="match status" value="1"/>
</dbReference>
<dbReference type="Pfam" id="PF18565">
    <property type="entry name" value="Glyco_hydro2_C5"/>
    <property type="match status" value="1"/>
</dbReference>
<dbReference type="InterPro" id="IPR054593">
    <property type="entry name" value="Beta-mannosidase-like_N2"/>
</dbReference>
<dbReference type="SUPFAM" id="SSF49785">
    <property type="entry name" value="Galactose-binding domain-like"/>
    <property type="match status" value="1"/>
</dbReference>
<dbReference type="SUPFAM" id="SSF51445">
    <property type="entry name" value="(Trans)glycosidases"/>
    <property type="match status" value="1"/>
</dbReference>
<feature type="domain" description="Glycoside hydrolase family 2" evidence="7">
    <location>
        <begin position="696"/>
        <end position="798"/>
    </location>
</feature>
<accession>A0A7X0J8S1</accession>
<feature type="domain" description="Glycoside hydrolase family 2 immunoglobulin-like beta-sandwich" evidence="4">
    <location>
        <begin position="217"/>
        <end position="321"/>
    </location>
</feature>
<gene>
    <name evidence="9" type="ORF">HDF25_005058</name>
</gene>
<dbReference type="GO" id="GO:0004565">
    <property type="term" value="F:beta-galactosidase activity"/>
    <property type="evidence" value="ECO:0007669"/>
    <property type="project" value="UniProtKB-EC"/>
</dbReference>
<dbReference type="PRINTS" id="PR00132">
    <property type="entry name" value="GLHYDRLASE2"/>
</dbReference>
<keyword evidence="3 9" id="KW-0326">Glycosidase</keyword>
<dbReference type="InterPro" id="IPR006102">
    <property type="entry name" value="Ig-like_GH2"/>
</dbReference>
<dbReference type="InterPro" id="IPR032311">
    <property type="entry name" value="DUF4982"/>
</dbReference>
<reference evidence="9 10" key="1">
    <citation type="submission" date="2020-08" db="EMBL/GenBank/DDBJ databases">
        <title>Genomic Encyclopedia of Type Strains, Phase IV (KMG-V): Genome sequencing to study the core and pangenomes of soil and plant-associated prokaryotes.</title>
        <authorList>
            <person name="Whitman W."/>
        </authorList>
    </citation>
    <scope>NUCLEOTIDE SEQUENCE [LARGE SCALE GENOMIC DNA]</scope>
    <source>
        <strain evidence="9 10">M2T3</strain>
    </source>
</reference>
<evidence type="ECO:0000259" key="8">
    <source>
        <dbReference type="Pfam" id="PF22666"/>
    </source>
</evidence>
<keyword evidence="2 9" id="KW-0378">Hydrolase</keyword>
<evidence type="ECO:0000256" key="2">
    <source>
        <dbReference type="ARBA" id="ARBA00022801"/>
    </source>
</evidence>
<feature type="domain" description="DUF4982" evidence="6">
    <location>
        <begin position="626"/>
        <end position="682"/>
    </location>
</feature>
<dbReference type="Pfam" id="PF00703">
    <property type="entry name" value="Glyco_hydro_2"/>
    <property type="match status" value="1"/>
</dbReference>
<dbReference type="Pfam" id="PF16355">
    <property type="entry name" value="DUF4982"/>
    <property type="match status" value="1"/>
</dbReference>
<evidence type="ECO:0000259" key="4">
    <source>
        <dbReference type="Pfam" id="PF00703"/>
    </source>
</evidence>
<sequence>MKNNLLKITSILLIIIYFTDSKAYPTKPNTEKENHERLSLDKGWRFNLGDIPFPEIKGHEVSYSNAKAGKAWGAAAPEYNDTKWRTVNLPHDWAVEAPFDSTANVSQGYRQRGFGWYRRNFKLSKADNGKHLELQFDGVATNCTVWVNGIVVHRNWCGYNSFYIDITALAKYGDEINNIAVRVDANAQEGWWYEGAGIYRHTWLVKQSPLHLITDGVYAQPVKAKNGSWSVPVQATVENTGKTTASYVIETSLLDKKGNLIGQSTANGEVTPLNQNITSATIAVSNPELWDIDQPTLYQVRTVIKQNGNETDHLTTSCGFRTIRFTADSGFYLNDKHVKIKGVCSHQDHAGVGVAVPNSLWDFRLKKLKEMGVNGYRCAHNPPSAEFLAACDRIGILVMDENRNFNSSPEYMRQLEWMIRRDRNHPSIILWSVFNEEPMQGTEIGYEMVRRMAAVVKKLDSTRPVTAAANGGLFEPVNVTQAVDVVGFNYQIDVYDRFHKEHPEMKLTSSEDASAQMTRGEYANDKQKHLIESYDTQYPSWGQTHRNTWKAIAERPFLAGCFVWTAFDYRGEPQPFEWPTAGASFGIMDQCGFPKAAFYLHQAQWVENKPILQLIPQWNWPADSTGKQIRVMALSNADRIKLFLNGKQIEDSPVDRYEMITWKVPYHPGKLEAIGYKAGKEVSRSSVETTTSPVKLELIADRNAIAGEGWDAVPVTVRVLDAKNRPVETANLPVEFELQGPANIIGLGNGDPNSHEAEKGNKRRLYNGLAQVILQSKANSSGTLTLIARSKGLKDAKINITVTKSIQVPEVAVIN</sequence>
<dbReference type="PANTHER" id="PTHR42732">
    <property type="entry name" value="BETA-GALACTOSIDASE"/>
    <property type="match status" value="1"/>
</dbReference>
<evidence type="ECO:0000259" key="7">
    <source>
        <dbReference type="Pfam" id="PF18565"/>
    </source>
</evidence>
<comment type="similarity">
    <text evidence="1">Belongs to the glycosyl hydrolase 2 family.</text>
</comment>
<dbReference type="InterPro" id="IPR006101">
    <property type="entry name" value="Glyco_hydro_2"/>
</dbReference>
<dbReference type="InterPro" id="IPR040605">
    <property type="entry name" value="Glyco_hydro2_dom5"/>
</dbReference>
<dbReference type="InterPro" id="IPR036156">
    <property type="entry name" value="Beta-gal/glucu_dom_sf"/>
</dbReference>
<dbReference type="InterPro" id="IPR008979">
    <property type="entry name" value="Galactose-bd-like_sf"/>
</dbReference>
<organism evidence="9 10">
    <name type="scientific">Pedobacter cryoconitis</name>
    <dbReference type="NCBI Taxonomy" id="188932"/>
    <lineage>
        <taxon>Bacteria</taxon>
        <taxon>Pseudomonadati</taxon>
        <taxon>Bacteroidota</taxon>
        <taxon>Sphingobacteriia</taxon>
        <taxon>Sphingobacteriales</taxon>
        <taxon>Sphingobacteriaceae</taxon>
        <taxon>Pedobacter</taxon>
    </lineage>
</organism>
<dbReference type="InterPro" id="IPR006103">
    <property type="entry name" value="Glyco_hydro_2_cat"/>
</dbReference>
<feature type="domain" description="Glycoside hydrolase family 2 catalytic" evidence="5">
    <location>
        <begin position="408"/>
        <end position="565"/>
    </location>
</feature>
<dbReference type="Gene3D" id="3.20.20.80">
    <property type="entry name" value="Glycosidases"/>
    <property type="match status" value="1"/>
</dbReference>
<evidence type="ECO:0000259" key="5">
    <source>
        <dbReference type="Pfam" id="PF02836"/>
    </source>
</evidence>
<feature type="domain" description="Glycoside hydrolase family 2 catalytic" evidence="5">
    <location>
        <begin position="328"/>
        <end position="403"/>
    </location>
</feature>
<dbReference type="Proteomes" id="UP000521017">
    <property type="component" value="Unassembled WGS sequence"/>
</dbReference>
<dbReference type="EMBL" id="JACHCC010000016">
    <property type="protein sequence ID" value="MBB6502875.1"/>
    <property type="molecule type" value="Genomic_DNA"/>
</dbReference>
<dbReference type="GO" id="GO:0005975">
    <property type="term" value="P:carbohydrate metabolic process"/>
    <property type="evidence" value="ECO:0007669"/>
    <property type="project" value="InterPro"/>
</dbReference>
<dbReference type="InterPro" id="IPR017853">
    <property type="entry name" value="GH"/>
</dbReference>
<dbReference type="AlphaFoldDB" id="A0A7X0J8S1"/>
<dbReference type="InterPro" id="IPR048230">
    <property type="entry name" value="GalA-like"/>
</dbReference>
<dbReference type="SUPFAM" id="SSF49303">
    <property type="entry name" value="beta-Galactosidase/glucuronidase domain"/>
    <property type="match status" value="1"/>
</dbReference>
<evidence type="ECO:0000313" key="9">
    <source>
        <dbReference type="EMBL" id="MBB6502875.1"/>
    </source>
</evidence>
<proteinExistence type="inferred from homology"/>
<dbReference type="PANTHER" id="PTHR42732:SF1">
    <property type="entry name" value="BETA-MANNOSIDASE"/>
    <property type="match status" value="1"/>
</dbReference>
<dbReference type="Gene3D" id="2.60.120.260">
    <property type="entry name" value="Galactose-binding domain-like"/>
    <property type="match status" value="1"/>
</dbReference>
<dbReference type="NCBIfam" id="NF041462">
    <property type="entry name" value="GalA"/>
    <property type="match status" value="1"/>
</dbReference>
<dbReference type="Pfam" id="PF02836">
    <property type="entry name" value="Glyco_hydro_2_C"/>
    <property type="match status" value="2"/>
</dbReference>
<name>A0A7X0J8S1_9SPHI</name>
<dbReference type="Gene3D" id="2.60.40.10">
    <property type="entry name" value="Immunoglobulins"/>
    <property type="match status" value="3"/>
</dbReference>
<evidence type="ECO:0000256" key="3">
    <source>
        <dbReference type="ARBA" id="ARBA00023295"/>
    </source>
</evidence>
<dbReference type="InterPro" id="IPR013783">
    <property type="entry name" value="Ig-like_fold"/>
</dbReference>
<protein>
    <submittedName>
        <fullName evidence="9">Beta-galactosidase</fullName>
        <ecNumber evidence="9">3.2.1.23</ecNumber>
    </submittedName>
</protein>
<dbReference type="Pfam" id="PF22666">
    <property type="entry name" value="Glyco_hydro_2_N2"/>
    <property type="match status" value="1"/>
</dbReference>
<evidence type="ECO:0000313" key="10">
    <source>
        <dbReference type="Proteomes" id="UP000521017"/>
    </source>
</evidence>
<dbReference type="EC" id="3.2.1.23" evidence="9"/>
<dbReference type="InterPro" id="IPR051913">
    <property type="entry name" value="GH2_Domain-Containing"/>
</dbReference>
<comment type="caution">
    <text evidence="9">The sequence shown here is derived from an EMBL/GenBank/DDBJ whole genome shotgun (WGS) entry which is preliminary data.</text>
</comment>
<dbReference type="RefSeq" id="WP_184629118.1">
    <property type="nucleotide sequence ID" value="NZ_JACHCC010000016.1"/>
</dbReference>
<evidence type="ECO:0000259" key="6">
    <source>
        <dbReference type="Pfam" id="PF16355"/>
    </source>
</evidence>
<feature type="domain" description="Beta-mannosidase-like galactose-binding" evidence="8">
    <location>
        <begin position="116"/>
        <end position="190"/>
    </location>
</feature>